<sequence length="260" mass="27691">MSTSQPESTPAAPQTSRREEDEDEVDLNDDGADEIDEAEIEAMKKRVAEMEAEAAKLRAMTAAATAAAAAAAAAASSNGGSSSNAGGDIAMSDDEKEAVDSRSIYVGNVDYGSTPEEIQAHFASCGTINRVTILCDKYTGPKGYAYVEFADPSLVANAVLLNESMFRGRLLKMHISLSSRSRPNVPTCPEWVLEAEGEDEAVDEADTEEGTKAMAASSLMLVGEVVEGSVDEEDSDRRGRMFLLLQGFFFFGPTSTVFSK</sequence>
<dbReference type="InterPro" id="IPR012677">
    <property type="entry name" value="Nucleotide-bd_a/b_plait_sf"/>
</dbReference>
<dbReference type="CDD" id="cd12306">
    <property type="entry name" value="RRM_II_PABPs"/>
    <property type="match status" value="1"/>
</dbReference>
<dbReference type="PANTHER" id="PTHR23236">
    <property type="entry name" value="EUKARYOTIC TRANSLATION INITIATION FACTOR 4B/4H"/>
    <property type="match status" value="1"/>
</dbReference>
<dbReference type="InterPro" id="IPR035979">
    <property type="entry name" value="RBD_domain_sf"/>
</dbReference>
<dbReference type="SUPFAM" id="SSF54928">
    <property type="entry name" value="RNA-binding domain, RBD"/>
    <property type="match status" value="1"/>
</dbReference>
<feature type="region of interest" description="Disordered" evidence="3">
    <location>
        <begin position="75"/>
        <end position="94"/>
    </location>
</feature>
<evidence type="ECO:0000256" key="2">
    <source>
        <dbReference type="PROSITE-ProRule" id="PRU00176"/>
    </source>
</evidence>
<dbReference type="OrthoDB" id="4726at2759"/>
<dbReference type="GO" id="GO:0005737">
    <property type="term" value="C:cytoplasm"/>
    <property type="evidence" value="ECO:0007669"/>
    <property type="project" value="TreeGrafter"/>
</dbReference>
<feature type="compositionally biased region" description="Polar residues" evidence="3">
    <location>
        <begin position="1"/>
        <end position="15"/>
    </location>
</feature>
<evidence type="ECO:0000313" key="6">
    <source>
        <dbReference type="Proteomes" id="UP000198372"/>
    </source>
</evidence>
<name>A0A238F784_9BASI</name>
<accession>A0A238F784</accession>
<evidence type="ECO:0000256" key="3">
    <source>
        <dbReference type="SAM" id="MobiDB-lite"/>
    </source>
</evidence>
<dbReference type="PROSITE" id="PS50102">
    <property type="entry name" value="RRM"/>
    <property type="match status" value="1"/>
</dbReference>
<dbReference type="STRING" id="269621.A0A238F784"/>
<evidence type="ECO:0000259" key="4">
    <source>
        <dbReference type="PROSITE" id="PS50102"/>
    </source>
</evidence>
<dbReference type="Gene3D" id="3.30.70.330">
    <property type="match status" value="1"/>
</dbReference>
<keyword evidence="1 2" id="KW-0694">RNA-binding</keyword>
<dbReference type="Proteomes" id="UP000198372">
    <property type="component" value="Unassembled WGS sequence"/>
</dbReference>
<evidence type="ECO:0000256" key="1">
    <source>
        <dbReference type="ARBA" id="ARBA00022884"/>
    </source>
</evidence>
<dbReference type="SMART" id="SM00360">
    <property type="entry name" value="RRM"/>
    <property type="match status" value="1"/>
</dbReference>
<keyword evidence="6" id="KW-1185">Reference proteome</keyword>
<organism evidence="5 6">
    <name type="scientific">Microbotryum intermedium</name>
    <dbReference type="NCBI Taxonomy" id="269621"/>
    <lineage>
        <taxon>Eukaryota</taxon>
        <taxon>Fungi</taxon>
        <taxon>Dikarya</taxon>
        <taxon>Basidiomycota</taxon>
        <taxon>Pucciniomycotina</taxon>
        <taxon>Microbotryomycetes</taxon>
        <taxon>Microbotryales</taxon>
        <taxon>Microbotryaceae</taxon>
        <taxon>Microbotryum</taxon>
    </lineage>
</organism>
<protein>
    <submittedName>
        <fullName evidence="5">BQ2448_5694 protein</fullName>
    </submittedName>
</protein>
<feature type="compositionally biased region" description="Acidic residues" evidence="3">
    <location>
        <begin position="20"/>
        <end position="37"/>
    </location>
</feature>
<reference evidence="6" key="1">
    <citation type="submission" date="2016-09" db="EMBL/GenBank/DDBJ databases">
        <authorList>
            <person name="Jeantristanb JTB J.-T."/>
            <person name="Ricardo R."/>
        </authorList>
    </citation>
    <scope>NUCLEOTIDE SEQUENCE [LARGE SCALE GENOMIC DNA]</scope>
</reference>
<dbReference type="Pfam" id="PF00076">
    <property type="entry name" value="RRM_1"/>
    <property type="match status" value="1"/>
</dbReference>
<proteinExistence type="predicted"/>
<dbReference type="GO" id="GO:0008143">
    <property type="term" value="F:poly(A) binding"/>
    <property type="evidence" value="ECO:0007669"/>
    <property type="project" value="TreeGrafter"/>
</dbReference>
<feature type="compositionally biased region" description="Low complexity" evidence="3">
    <location>
        <begin position="75"/>
        <end position="87"/>
    </location>
</feature>
<feature type="region of interest" description="Disordered" evidence="3">
    <location>
        <begin position="1"/>
        <end position="37"/>
    </location>
</feature>
<gene>
    <name evidence="5" type="ORF">BQ2448_5694</name>
</gene>
<dbReference type="EMBL" id="FMSP01000001">
    <property type="protein sequence ID" value="SCV67048.1"/>
    <property type="molecule type" value="Genomic_DNA"/>
</dbReference>
<feature type="domain" description="RRM" evidence="4">
    <location>
        <begin position="102"/>
        <end position="178"/>
    </location>
</feature>
<dbReference type="AlphaFoldDB" id="A0A238F784"/>
<dbReference type="PANTHER" id="PTHR23236:SF12">
    <property type="entry name" value="EUKARYOTIC INITIATION FACTOR 4B-RELATED"/>
    <property type="match status" value="1"/>
</dbReference>
<evidence type="ECO:0000313" key="5">
    <source>
        <dbReference type="EMBL" id="SCV67048.1"/>
    </source>
</evidence>
<dbReference type="InterPro" id="IPR000504">
    <property type="entry name" value="RRM_dom"/>
</dbReference>